<feature type="region of interest" description="Disordered" evidence="1">
    <location>
        <begin position="81"/>
        <end position="130"/>
    </location>
</feature>
<evidence type="ECO:0000256" key="1">
    <source>
        <dbReference type="SAM" id="MobiDB-lite"/>
    </source>
</evidence>
<organism evidence="2 3">
    <name type="scientific">Trichonephila clavata</name>
    <name type="common">Joro spider</name>
    <name type="synonym">Nephila clavata</name>
    <dbReference type="NCBI Taxonomy" id="2740835"/>
    <lineage>
        <taxon>Eukaryota</taxon>
        <taxon>Metazoa</taxon>
        <taxon>Ecdysozoa</taxon>
        <taxon>Arthropoda</taxon>
        <taxon>Chelicerata</taxon>
        <taxon>Arachnida</taxon>
        <taxon>Araneae</taxon>
        <taxon>Araneomorphae</taxon>
        <taxon>Entelegynae</taxon>
        <taxon>Araneoidea</taxon>
        <taxon>Nephilidae</taxon>
        <taxon>Trichonephila</taxon>
    </lineage>
</organism>
<protein>
    <submittedName>
        <fullName evidence="2">Uncharacterized protein</fullName>
    </submittedName>
</protein>
<feature type="compositionally biased region" description="Basic and acidic residues" evidence="1">
    <location>
        <begin position="110"/>
        <end position="120"/>
    </location>
</feature>
<comment type="caution">
    <text evidence="2">The sequence shown here is derived from an EMBL/GenBank/DDBJ whole genome shotgun (WGS) entry which is preliminary data.</text>
</comment>
<accession>A0A8X6LSB9</accession>
<evidence type="ECO:0000313" key="3">
    <source>
        <dbReference type="Proteomes" id="UP000887116"/>
    </source>
</evidence>
<dbReference type="Proteomes" id="UP000887116">
    <property type="component" value="Unassembled WGS sequence"/>
</dbReference>
<feature type="compositionally biased region" description="Low complexity" evidence="1">
    <location>
        <begin position="96"/>
        <end position="109"/>
    </location>
</feature>
<dbReference type="EMBL" id="BMAO01017851">
    <property type="protein sequence ID" value="GFR18837.1"/>
    <property type="molecule type" value="Genomic_DNA"/>
</dbReference>
<keyword evidence="3" id="KW-1185">Reference proteome</keyword>
<reference evidence="2" key="1">
    <citation type="submission" date="2020-07" db="EMBL/GenBank/DDBJ databases">
        <title>Multicomponent nature underlies the extraordinary mechanical properties of spider dragline silk.</title>
        <authorList>
            <person name="Kono N."/>
            <person name="Nakamura H."/>
            <person name="Mori M."/>
            <person name="Yoshida Y."/>
            <person name="Ohtoshi R."/>
            <person name="Malay A.D."/>
            <person name="Moran D.A.P."/>
            <person name="Tomita M."/>
            <person name="Numata K."/>
            <person name="Arakawa K."/>
        </authorList>
    </citation>
    <scope>NUCLEOTIDE SEQUENCE</scope>
</reference>
<gene>
    <name evidence="2" type="ORF">TNCT_356431</name>
</gene>
<evidence type="ECO:0000313" key="2">
    <source>
        <dbReference type="EMBL" id="GFR18837.1"/>
    </source>
</evidence>
<proteinExistence type="predicted"/>
<dbReference type="AlphaFoldDB" id="A0A8X6LSB9"/>
<name>A0A8X6LSB9_TRICU</name>
<sequence length="177" mass="20712">MPSAHDDAIFSHQKLYVEKTLIQKGIRRKNLSVKLFRDGNLHNELENIHFKYFWENRNEYHLEVNIVKNFTFASTISPLSPNETAAKKREKKSKETTTNNTSITQNKNSASKDEHQDHNPSRNFVPNLKLRKTKPLPERFGRQQVIGSSEKLTALFFLLLFRVPHHHFFLAGHHLDL</sequence>